<feature type="domain" description="Amino acid transporter transmembrane" evidence="6">
    <location>
        <begin position="106"/>
        <end position="167"/>
    </location>
</feature>
<dbReference type="STRING" id="225164.V4AI52"/>
<feature type="transmembrane region" description="Helical" evidence="5">
    <location>
        <begin position="397"/>
        <end position="418"/>
    </location>
</feature>
<protein>
    <recommendedName>
        <fullName evidence="6">Amino acid transporter transmembrane domain-containing protein</fullName>
    </recommendedName>
</protein>
<organism evidence="7 8">
    <name type="scientific">Lottia gigantea</name>
    <name type="common">Giant owl limpet</name>
    <dbReference type="NCBI Taxonomy" id="225164"/>
    <lineage>
        <taxon>Eukaryota</taxon>
        <taxon>Metazoa</taxon>
        <taxon>Spiralia</taxon>
        <taxon>Lophotrochozoa</taxon>
        <taxon>Mollusca</taxon>
        <taxon>Gastropoda</taxon>
        <taxon>Patellogastropoda</taxon>
        <taxon>Lottioidea</taxon>
        <taxon>Lottiidae</taxon>
        <taxon>Lottia</taxon>
    </lineage>
</organism>
<accession>V4AI52</accession>
<dbReference type="KEGG" id="lgi:LOTGIDRAFT_156320"/>
<evidence type="ECO:0000256" key="4">
    <source>
        <dbReference type="ARBA" id="ARBA00023136"/>
    </source>
</evidence>
<dbReference type="AlphaFoldDB" id="V4AI52"/>
<feature type="domain" description="Amino acid transporter transmembrane" evidence="6">
    <location>
        <begin position="20"/>
        <end position="76"/>
    </location>
</feature>
<dbReference type="InterPro" id="IPR013057">
    <property type="entry name" value="AA_transpt_TM"/>
</dbReference>
<dbReference type="GeneID" id="20236976"/>
<feature type="transmembrane region" description="Helical" evidence="5">
    <location>
        <begin position="35"/>
        <end position="60"/>
    </location>
</feature>
<feature type="transmembrane region" description="Helical" evidence="5">
    <location>
        <begin position="354"/>
        <end position="377"/>
    </location>
</feature>
<evidence type="ECO:0000256" key="3">
    <source>
        <dbReference type="ARBA" id="ARBA00022989"/>
    </source>
</evidence>
<dbReference type="Pfam" id="PF01490">
    <property type="entry name" value="Aa_trans"/>
    <property type="match status" value="3"/>
</dbReference>
<dbReference type="PANTHER" id="PTHR22950:SF700">
    <property type="entry name" value="AMINO ACID TRANSPORTER TRANSMEMBRANE DOMAIN-CONTAINING PROTEIN"/>
    <property type="match status" value="1"/>
</dbReference>
<feature type="transmembrane region" description="Helical" evidence="5">
    <location>
        <begin position="287"/>
        <end position="310"/>
    </location>
</feature>
<evidence type="ECO:0000313" key="7">
    <source>
        <dbReference type="EMBL" id="ESP03759.1"/>
    </source>
</evidence>
<keyword evidence="4 5" id="KW-0472">Membrane</keyword>
<dbReference type="GO" id="GO:0005774">
    <property type="term" value="C:vacuolar membrane"/>
    <property type="evidence" value="ECO:0007669"/>
    <property type="project" value="TreeGrafter"/>
</dbReference>
<dbReference type="Proteomes" id="UP000030746">
    <property type="component" value="Unassembled WGS sequence"/>
</dbReference>
<evidence type="ECO:0000313" key="8">
    <source>
        <dbReference type="Proteomes" id="UP000030746"/>
    </source>
</evidence>
<feature type="transmembrane region" description="Helical" evidence="5">
    <location>
        <begin position="508"/>
        <end position="529"/>
    </location>
</feature>
<name>V4AI52_LOTGI</name>
<dbReference type="OMA" id="ASLTDHC"/>
<keyword evidence="3 5" id="KW-1133">Transmembrane helix</keyword>
<evidence type="ECO:0000256" key="5">
    <source>
        <dbReference type="SAM" id="Phobius"/>
    </source>
</evidence>
<comment type="subcellular location">
    <subcellularLocation>
        <location evidence="1">Membrane</location>
        <topology evidence="1">Multi-pass membrane protein</topology>
    </subcellularLocation>
</comment>
<feature type="transmembrane region" description="Helical" evidence="5">
    <location>
        <begin position="322"/>
        <end position="342"/>
    </location>
</feature>
<evidence type="ECO:0000256" key="2">
    <source>
        <dbReference type="ARBA" id="ARBA00022692"/>
    </source>
</evidence>
<dbReference type="HOGENOM" id="CLU_045035_0_0_1"/>
<keyword evidence="2 5" id="KW-0812">Transmembrane</keyword>
<reference evidence="7 8" key="1">
    <citation type="journal article" date="2013" name="Nature">
        <title>Insights into bilaterian evolution from three spiralian genomes.</title>
        <authorList>
            <person name="Simakov O."/>
            <person name="Marletaz F."/>
            <person name="Cho S.J."/>
            <person name="Edsinger-Gonzales E."/>
            <person name="Havlak P."/>
            <person name="Hellsten U."/>
            <person name="Kuo D.H."/>
            <person name="Larsson T."/>
            <person name="Lv J."/>
            <person name="Arendt D."/>
            <person name="Savage R."/>
            <person name="Osoegawa K."/>
            <person name="de Jong P."/>
            <person name="Grimwood J."/>
            <person name="Chapman J.A."/>
            <person name="Shapiro H."/>
            <person name="Aerts A."/>
            <person name="Otillar R.P."/>
            <person name="Terry A.Y."/>
            <person name="Boore J.L."/>
            <person name="Grigoriev I.V."/>
            <person name="Lindberg D.R."/>
            <person name="Seaver E.C."/>
            <person name="Weisblat D.A."/>
            <person name="Putnam N.H."/>
            <person name="Rokhsar D.S."/>
        </authorList>
    </citation>
    <scope>NUCLEOTIDE SEQUENCE [LARGE SCALE GENOMIC DNA]</scope>
</reference>
<gene>
    <name evidence="7" type="ORF">LOTGIDRAFT_156320</name>
</gene>
<dbReference type="EMBL" id="KB199905">
    <property type="protein sequence ID" value="ESP03759.1"/>
    <property type="molecule type" value="Genomic_DNA"/>
</dbReference>
<sequence length="555" mass="61529">MENTLPIEISPRVVNWHTNLSDFANMVKAFIGSNYLGVAFAFRQSGLAAGIVGLFFIAVLTDHCCKLIVKCKYEAIRNVVDAQRNLRVTNGNAEEDEVIEEEELMKIRKQLQRSMTYGDVGQLSMGKLGLYIVNACVFLTQFGFCVGYFILIGNTIFATFPLDTCDLHKNFTNASEFTITNCRRDHLIKDPPPRLITLRDLSESLDNHTSNFTNVNDSMNSIFPFLSDIDSELSRNTSTQNDSWSTFSEEVYISTAPSLKLLVLIPLPLFIFFSYIRNLRHLGPISVAANISILVGCVSIIVFLVDGFSISKTYKLIEYEGLPVFFGLVAGAFEGIGTVIPIESSMEGNRHNFGPFLHGAIGFLSFVLTSFGIMGYLRFGTGVQQMLNANLPAGSDFSLIVNICLLFGVVLTFPLMMYPVIELAEIYTFAEGRICAPKKKYYDDDDDEFRSASDRDSLLPSNTGTNISLPVAATISHEVAGWKRNLVRMILVLMAAGLAVLFRNSFAYILAFVGGIGSTLLAFILPCIFHLKLTWTTMSICVKIKDIVIIIVAPF</sequence>
<keyword evidence="8" id="KW-1185">Reference proteome</keyword>
<dbReference type="PANTHER" id="PTHR22950">
    <property type="entry name" value="AMINO ACID TRANSPORTER"/>
    <property type="match status" value="1"/>
</dbReference>
<proteinExistence type="predicted"/>
<evidence type="ECO:0000259" key="6">
    <source>
        <dbReference type="Pfam" id="PF01490"/>
    </source>
</evidence>
<dbReference type="GO" id="GO:0015179">
    <property type="term" value="F:L-amino acid transmembrane transporter activity"/>
    <property type="evidence" value="ECO:0007669"/>
    <property type="project" value="TreeGrafter"/>
</dbReference>
<feature type="domain" description="Amino acid transporter transmembrane" evidence="6">
    <location>
        <begin position="244"/>
        <end position="551"/>
    </location>
</feature>
<evidence type="ECO:0000256" key="1">
    <source>
        <dbReference type="ARBA" id="ARBA00004141"/>
    </source>
</evidence>
<dbReference type="RefSeq" id="XP_009045241.1">
    <property type="nucleotide sequence ID" value="XM_009046993.1"/>
</dbReference>
<dbReference type="OrthoDB" id="1684102at2759"/>
<dbReference type="CTD" id="20236976"/>
<feature type="transmembrane region" description="Helical" evidence="5">
    <location>
        <begin position="486"/>
        <end position="502"/>
    </location>
</feature>
<feature type="transmembrane region" description="Helical" evidence="5">
    <location>
        <begin position="128"/>
        <end position="151"/>
    </location>
</feature>
<feature type="transmembrane region" description="Helical" evidence="5">
    <location>
        <begin position="251"/>
        <end position="275"/>
    </location>
</feature>